<reference evidence="1" key="1">
    <citation type="submission" date="2020-03" db="EMBL/GenBank/DDBJ databases">
        <title>The deep terrestrial virosphere.</title>
        <authorList>
            <person name="Holmfeldt K."/>
            <person name="Nilsson E."/>
            <person name="Simone D."/>
            <person name="Lopez-Fernandez M."/>
            <person name="Wu X."/>
            <person name="de Brujin I."/>
            <person name="Lundin D."/>
            <person name="Andersson A."/>
            <person name="Bertilsson S."/>
            <person name="Dopson M."/>
        </authorList>
    </citation>
    <scope>NUCLEOTIDE SEQUENCE</scope>
    <source>
        <strain evidence="1">TM448A01781</strain>
    </source>
</reference>
<dbReference type="AlphaFoldDB" id="A0A6H1ZRB6"/>
<dbReference type="EMBL" id="MT144197">
    <property type="protein sequence ID" value="QJA50473.1"/>
    <property type="molecule type" value="Genomic_DNA"/>
</dbReference>
<dbReference type="InterPro" id="IPR029063">
    <property type="entry name" value="SAM-dependent_MTases_sf"/>
</dbReference>
<protein>
    <recommendedName>
        <fullName evidence="2">Methyltransferase</fullName>
    </recommendedName>
</protein>
<proteinExistence type="predicted"/>
<accession>A0A6H1ZRB6</accession>
<gene>
    <name evidence="1" type="ORF">TM448A01781_0016</name>
</gene>
<name>A0A6H1ZRB6_9ZZZZ</name>
<dbReference type="Gene3D" id="3.40.50.150">
    <property type="entry name" value="Vaccinia Virus protein VP39"/>
    <property type="match status" value="1"/>
</dbReference>
<dbReference type="SUPFAM" id="SSF53335">
    <property type="entry name" value="S-adenosyl-L-methionine-dependent methyltransferases"/>
    <property type="match status" value="1"/>
</dbReference>
<organism evidence="1">
    <name type="scientific">viral metagenome</name>
    <dbReference type="NCBI Taxonomy" id="1070528"/>
    <lineage>
        <taxon>unclassified sequences</taxon>
        <taxon>metagenomes</taxon>
        <taxon>organismal metagenomes</taxon>
    </lineage>
</organism>
<evidence type="ECO:0008006" key="2">
    <source>
        <dbReference type="Google" id="ProtNLM"/>
    </source>
</evidence>
<evidence type="ECO:0000313" key="1">
    <source>
        <dbReference type="EMBL" id="QJA50473.1"/>
    </source>
</evidence>
<sequence length="175" mass="20576">MPVHRYIWWLPRPRKCKYPGGFPLHFEKKLLSLLRIAPGEVCQPFAGMCEYGLRIDVRREVKPDIIADAHHLPVKDNIFQLTLLDPPYSDDYSKELFGTGKVHPSQYNKEAVRITKPGGFVVLYHYYLPERIKDTKWYAIIALITRQYHRARIVSIFRKLKLIISLEQFLPGKKE</sequence>